<name>A0A6G4QU92_9CAUL</name>
<reference evidence="2" key="1">
    <citation type="submission" date="2020-02" db="EMBL/GenBank/DDBJ databases">
        <authorList>
            <person name="Gao J."/>
            <person name="Sun J."/>
        </authorList>
    </citation>
    <scope>NUCLEOTIDE SEQUENCE</scope>
    <source>
        <strain evidence="2">602-2</strain>
    </source>
</reference>
<dbReference type="PANTHER" id="PTHR36151">
    <property type="entry name" value="BLR2777 PROTEIN"/>
    <property type="match status" value="1"/>
</dbReference>
<dbReference type="RefSeq" id="WP_165257036.1">
    <property type="nucleotide sequence ID" value="NZ_JAAKGT010000002.1"/>
</dbReference>
<proteinExistence type="predicted"/>
<feature type="domain" description="ER-bound oxygenase mpaB/mpaB'/Rubber oxygenase catalytic" evidence="1">
    <location>
        <begin position="40"/>
        <end position="261"/>
    </location>
</feature>
<sequence>MDDPLSRAAARLLAPDGGPAIDFSAPPGAAALTSPDSVSWRVFKNPVSLFVGGITAVILELAEPRVRSGVWDHSSFKAQPLKRLKRTGLAAMVTVYGPREVAEKMIAGVVRMHGHVTGETPAGVAYQANDPTLLDWVQATASFGFIEAYHAYACPLSQVERDAAFAEAAPGARLYGATGAPTSEGQWKRQLAVMLPSLEPSEIVFEFLDIMTNTPLLPGPLRLIQKPLVRAAVAITPVEVRARLGLGEAFDLNGVERRLVRLAGASADKMPIKGSPAVEATRRMGLPDDYLYRRRARA</sequence>
<organism evidence="2">
    <name type="scientific">Caulobacter sp. 602-2</name>
    <dbReference type="NCBI Taxonomy" id="2710887"/>
    <lineage>
        <taxon>Bacteria</taxon>
        <taxon>Pseudomonadati</taxon>
        <taxon>Pseudomonadota</taxon>
        <taxon>Alphaproteobacteria</taxon>
        <taxon>Caulobacterales</taxon>
        <taxon>Caulobacteraceae</taxon>
        <taxon>Caulobacter</taxon>
    </lineage>
</organism>
<dbReference type="Pfam" id="PF09995">
    <property type="entry name" value="MPAB_Lcp_cat"/>
    <property type="match status" value="1"/>
</dbReference>
<gene>
    <name evidence="2" type="ORF">G5B46_06185</name>
</gene>
<dbReference type="PANTHER" id="PTHR36151:SF3">
    <property type="entry name" value="ER-BOUND OXYGENASE MPAB_MPAB'_RUBBER OXYGENASE CATALYTIC DOMAIN-CONTAINING PROTEIN"/>
    <property type="match status" value="1"/>
</dbReference>
<evidence type="ECO:0000313" key="2">
    <source>
        <dbReference type="EMBL" id="NGM49190.1"/>
    </source>
</evidence>
<evidence type="ECO:0000259" key="1">
    <source>
        <dbReference type="Pfam" id="PF09995"/>
    </source>
</evidence>
<dbReference type="GO" id="GO:0016491">
    <property type="term" value="F:oxidoreductase activity"/>
    <property type="evidence" value="ECO:0007669"/>
    <property type="project" value="InterPro"/>
</dbReference>
<dbReference type="EMBL" id="JAAKGT010000002">
    <property type="protein sequence ID" value="NGM49190.1"/>
    <property type="molecule type" value="Genomic_DNA"/>
</dbReference>
<dbReference type="AlphaFoldDB" id="A0A6G4QU92"/>
<comment type="caution">
    <text evidence="2">The sequence shown here is derived from an EMBL/GenBank/DDBJ whole genome shotgun (WGS) entry which is preliminary data.</text>
</comment>
<protein>
    <submittedName>
        <fullName evidence="2">DUF2236 domain-containing protein</fullName>
    </submittedName>
</protein>
<accession>A0A6G4QU92</accession>
<dbReference type="InterPro" id="IPR018713">
    <property type="entry name" value="MPAB/Lcp_cat_dom"/>
</dbReference>